<dbReference type="EMBL" id="JADQDO010000005">
    <property type="protein sequence ID" value="MBF9234173.1"/>
    <property type="molecule type" value="Genomic_DNA"/>
</dbReference>
<comment type="caution">
    <text evidence="2">The sequence shown here is derived from an EMBL/GenBank/DDBJ whole genome shotgun (WGS) entry which is preliminary data.</text>
</comment>
<keyword evidence="3" id="KW-1185">Reference proteome</keyword>
<name>A0A931FR52_9HYPH</name>
<gene>
    <name evidence="2" type="ORF">I2H38_12360</name>
</gene>
<evidence type="ECO:0000313" key="3">
    <source>
        <dbReference type="Proteomes" id="UP000599312"/>
    </source>
</evidence>
<evidence type="ECO:0000256" key="1">
    <source>
        <dbReference type="SAM" id="SignalP"/>
    </source>
</evidence>
<proteinExistence type="predicted"/>
<dbReference type="RefSeq" id="WP_196272160.1">
    <property type="nucleotide sequence ID" value="NZ_JADQDO010000005.1"/>
</dbReference>
<feature type="signal peptide" evidence="1">
    <location>
        <begin position="1"/>
        <end position="23"/>
    </location>
</feature>
<protein>
    <recommendedName>
        <fullName evidence="4">DUF4148 domain-containing protein</fullName>
    </recommendedName>
</protein>
<reference evidence="2" key="1">
    <citation type="submission" date="2020-11" db="EMBL/GenBank/DDBJ databases">
        <authorList>
            <person name="Kim M.K."/>
        </authorList>
    </citation>
    <scope>NUCLEOTIDE SEQUENCE</scope>
    <source>
        <strain evidence="2">BT350</strain>
    </source>
</reference>
<evidence type="ECO:0008006" key="4">
    <source>
        <dbReference type="Google" id="ProtNLM"/>
    </source>
</evidence>
<dbReference type="AlphaFoldDB" id="A0A931FR52"/>
<feature type="chain" id="PRO_5037690730" description="DUF4148 domain-containing protein" evidence="1">
    <location>
        <begin position="24"/>
        <end position="92"/>
    </location>
</feature>
<accession>A0A931FR52</accession>
<evidence type="ECO:0000313" key="2">
    <source>
        <dbReference type="EMBL" id="MBF9234173.1"/>
    </source>
</evidence>
<keyword evidence="1" id="KW-0732">Signal</keyword>
<sequence>MRLLIPSVSFATFLLIQVTGASAQTQSTPQGAFESFSPGLLGNGGGLQSDFQSVREDMVKKMRDGSYAKILQQGHDNFDAYVRLREREGIPR</sequence>
<organism evidence="2 3">
    <name type="scientific">Microvirga alba</name>
    <dbReference type="NCBI Taxonomy" id="2791025"/>
    <lineage>
        <taxon>Bacteria</taxon>
        <taxon>Pseudomonadati</taxon>
        <taxon>Pseudomonadota</taxon>
        <taxon>Alphaproteobacteria</taxon>
        <taxon>Hyphomicrobiales</taxon>
        <taxon>Methylobacteriaceae</taxon>
        <taxon>Microvirga</taxon>
    </lineage>
</organism>
<dbReference type="Proteomes" id="UP000599312">
    <property type="component" value="Unassembled WGS sequence"/>
</dbReference>